<dbReference type="Pfam" id="PF12867">
    <property type="entry name" value="DinB_2"/>
    <property type="match status" value="1"/>
</dbReference>
<reference evidence="2 3" key="1">
    <citation type="submission" date="2019-10" db="EMBL/GenBank/DDBJ databases">
        <title>Description of Paenibacillus terrestris sp. nov.</title>
        <authorList>
            <person name="Carlier A."/>
            <person name="Qi S."/>
        </authorList>
    </citation>
    <scope>NUCLEOTIDE SEQUENCE [LARGE SCALE GENOMIC DNA]</scope>
    <source>
        <strain evidence="2 3">LMG 31458</strain>
    </source>
</reference>
<proteinExistence type="predicted"/>
<keyword evidence="3" id="KW-1185">Reference proteome</keyword>
<accession>A0ABX1XX08</accession>
<feature type="domain" description="DinB-like" evidence="1">
    <location>
        <begin position="11"/>
        <end position="168"/>
    </location>
</feature>
<dbReference type="Proteomes" id="UP000616779">
    <property type="component" value="Unassembled WGS sequence"/>
</dbReference>
<dbReference type="SUPFAM" id="SSF109854">
    <property type="entry name" value="DinB/YfiT-like putative metalloenzymes"/>
    <property type="match status" value="1"/>
</dbReference>
<organism evidence="2 3">
    <name type="scientific">Paenibacillus phytorum</name>
    <dbReference type="NCBI Taxonomy" id="2654977"/>
    <lineage>
        <taxon>Bacteria</taxon>
        <taxon>Bacillati</taxon>
        <taxon>Bacillota</taxon>
        <taxon>Bacilli</taxon>
        <taxon>Bacillales</taxon>
        <taxon>Paenibacillaceae</taxon>
        <taxon>Paenibacillus</taxon>
    </lineage>
</organism>
<dbReference type="InterPro" id="IPR034660">
    <property type="entry name" value="DinB/YfiT-like"/>
</dbReference>
<name>A0ABX1XX08_9BACL</name>
<evidence type="ECO:0000259" key="1">
    <source>
        <dbReference type="Pfam" id="PF12867"/>
    </source>
</evidence>
<evidence type="ECO:0000313" key="2">
    <source>
        <dbReference type="EMBL" id="NOU72819.1"/>
    </source>
</evidence>
<protein>
    <submittedName>
        <fullName evidence="2">DinB family protein</fullName>
    </submittedName>
</protein>
<gene>
    <name evidence="2" type="ORF">GC098_15540</name>
</gene>
<comment type="caution">
    <text evidence="2">The sequence shown here is derived from an EMBL/GenBank/DDBJ whole genome shotgun (WGS) entry which is preliminary data.</text>
</comment>
<dbReference type="InterPro" id="IPR024775">
    <property type="entry name" value="DinB-like"/>
</dbReference>
<sequence length="181" mass="20510">MKTAETLKRIEELTHQYLDELNPLSIEQLKLQSNENEWSLGQLYLHLIKTALYMQIGNIEKCRSQSADAVDPVGEKTEAGAAVFALGGFPPERIRVPASPQYTPEQPASKQQIIDGMHAVLQKMKEIEPLLEGISPRCTSLHPRLGALNAKEWFALIEMHYRHHLLQLERLKAFLNSTETV</sequence>
<dbReference type="EMBL" id="WHOA01000099">
    <property type="protein sequence ID" value="NOU72819.1"/>
    <property type="molecule type" value="Genomic_DNA"/>
</dbReference>
<dbReference type="RefSeq" id="WP_171644141.1">
    <property type="nucleotide sequence ID" value="NZ_WHOA01000099.1"/>
</dbReference>
<evidence type="ECO:0000313" key="3">
    <source>
        <dbReference type="Proteomes" id="UP000616779"/>
    </source>
</evidence>
<dbReference type="Gene3D" id="1.20.120.450">
    <property type="entry name" value="dinb family like domain"/>
    <property type="match status" value="1"/>
</dbReference>